<organism evidence="10 11">
    <name type="scientific">Craurococcus roseus</name>
    <dbReference type="NCBI Taxonomy" id="77585"/>
    <lineage>
        <taxon>Bacteria</taxon>
        <taxon>Pseudomonadati</taxon>
        <taxon>Pseudomonadota</taxon>
        <taxon>Alphaproteobacteria</taxon>
        <taxon>Acetobacterales</taxon>
        <taxon>Acetobacteraceae</taxon>
        <taxon>Craurococcus</taxon>
    </lineage>
</organism>
<dbReference type="RefSeq" id="WP_343893966.1">
    <property type="nucleotide sequence ID" value="NZ_BAAAFZ010000008.1"/>
</dbReference>
<dbReference type="InterPro" id="IPR036969">
    <property type="entry name" value="Citrate_synthase_sf"/>
</dbReference>
<keyword evidence="3 8" id="KW-0816">Tricarboxylic acid cycle</keyword>
<evidence type="ECO:0000313" key="11">
    <source>
        <dbReference type="Proteomes" id="UP001501588"/>
    </source>
</evidence>
<dbReference type="InterPro" id="IPR019810">
    <property type="entry name" value="Citrate_synthase_AS"/>
</dbReference>
<dbReference type="InterPro" id="IPR024176">
    <property type="entry name" value="Citrate_synthase_bac-typ"/>
</dbReference>
<comment type="pathway">
    <text evidence="1 8">Carbohydrate metabolism; tricarboxylic acid cycle; isocitrate from oxaloacetate: step 1/2.</text>
</comment>
<evidence type="ECO:0000256" key="7">
    <source>
        <dbReference type="PIRNR" id="PIRNR001369"/>
    </source>
</evidence>
<reference evidence="11" key="1">
    <citation type="journal article" date="2019" name="Int. J. Syst. Evol. Microbiol.">
        <title>The Global Catalogue of Microorganisms (GCM) 10K type strain sequencing project: providing services to taxonomists for standard genome sequencing and annotation.</title>
        <authorList>
            <consortium name="The Broad Institute Genomics Platform"/>
            <consortium name="The Broad Institute Genome Sequencing Center for Infectious Disease"/>
            <person name="Wu L."/>
            <person name="Ma J."/>
        </authorList>
    </citation>
    <scope>NUCLEOTIDE SEQUENCE [LARGE SCALE GENOMIC DNA]</scope>
    <source>
        <strain evidence="11">JCM 9933</strain>
    </source>
</reference>
<gene>
    <name evidence="10" type="primary">gltA</name>
    <name evidence="10" type="ORF">GCM10009416_09080</name>
</gene>
<dbReference type="NCBIfam" id="NF004126">
    <property type="entry name" value="PRK05614.1"/>
    <property type="match status" value="1"/>
</dbReference>
<evidence type="ECO:0000313" key="10">
    <source>
        <dbReference type="EMBL" id="GAA0572601.1"/>
    </source>
</evidence>
<sequence>MSSTADKGATKRSVTVTLDGSNRSASLPLVSGTLGPDVFDIRKLHGELGVFTFDPGYGATASCESRITYIDGDEGVLLYRGYPIEQLAEKSDFLEVAYLLLNGDLPDAKQFEDFHQGVTRHTMLHEQIRRFYDGFRRDAHPMAIICGVVGALSAFYHDSLDINDARQREIAAFRLIAKVPTIAAWAYKYSIGQPFMYPRNDLGYAENFLYMLNAVPAEQWQGNPILSRAMDRILVLHADHEQNASTSTVRLAGSTGANPYACIAAGIAALWGPAHGGANEAVLKMLAEIERPENIPAFIDGVKDKSSHHKLMGFGHRVYKNFDPRAKIMQQTCHEVLRELGIKDEPMLDLAMELERIALSDDYFIQRKLYPNVDFYSGIILKAMGIPTSMFTVLFAVARTVGWVSQWKEMIEDPAQRIGRPRQIYTGAPQRDYVPIGRRG</sequence>
<accession>A0ABP3PW69</accession>
<dbReference type="PRINTS" id="PR00143">
    <property type="entry name" value="CITRTSNTHASE"/>
</dbReference>
<evidence type="ECO:0000256" key="9">
    <source>
        <dbReference type="RuleBase" id="RU003406"/>
    </source>
</evidence>
<dbReference type="InterPro" id="IPR010953">
    <property type="entry name" value="Citrate_synthase_typ-I"/>
</dbReference>
<dbReference type="InterPro" id="IPR002020">
    <property type="entry name" value="Citrate_synthase"/>
</dbReference>
<dbReference type="Gene3D" id="1.10.580.10">
    <property type="entry name" value="Citrate Synthase, domain 1"/>
    <property type="match status" value="1"/>
</dbReference>
<evidence type="ECO:0000256" key="3">
    <source>
        <dbReference type="ARBA" id="ARBA00022532"/>
    </source>
</evidence>
<comment type="caution">
    <text evidence="10">The sequence shown here is derived from an EMBL/GenBank/DDBJ whole genome shotgun (WGS) entry which is preliminary data.</text>
</comment>
<dbReference type="InterPro" id="IPR016142">
    <property type="entry name" value="Citrate_synth-like_lrg_a-sub"/>
</dbReference>
<dbReference type="PANTHER" id="PTHR42871:SF1">
    <property type="entry name" value="CITRATE SYNTHASE"/>
    <property type="match status" value="1"/>
</dbReference>
<keyword evidence="4 7" id="KW-0808">Transferase</keyword>
<evidence type="ECO:0000256" key="1">
    <source>
        <dbReference type="ARBA" id="ARBA00004751"/>
    </source>
</evidence>
<evidence type="ECO:0000256" key="8">
    <source>
        <dbReference type="RuleBase" id="RU003370"/>
    </source>
</evidence>
<dbReference type="Gene3D" id="1.10.230.10">
    <property type="entry name" value="Cytochrome P450-Terp, domain 2"/>
    <property type="match status" value="1"/>
</dbReference>
<dbReference type="PANTHER" id="PTHR42871">
    <property type="entry name" value="CITRATE SYNTHASE"/>
    <property type="match status" value="1"/>
</dbReference>
<dbReference type="PIRSF" id="PIRSF001369">
    <property type="entry name" value="Citrate_synth"/>
    <property type="match status" value="1"/>
</dbReference>
<dbReference type="SUPFAM" id="SSF48256">
    <property type="entry name" value="Citrate synthase"/>
    <property type="match status" value="1"/>
</dbReference>
<dbReference type="NCBIfam" id="TIGR01798">
    <property type="entry name" value="cit_synth_I"/>
    <property type="match status" value="1"/>
</dbReference>
<keyword evidence="11" id="KW-1185">Reference proteome</keyword>
<dbReference type="EMBL" id="BAAAFZ010000008">
    <property type="protein sequence ID" value="GAA0572601.1"/>
    <property type="molecule type" value="Genomic_DNA"/>
</dbReference>
<dbReference type="Pfam" id="PF00285">
    <property type="entry name" value="Citrate_synt"/>
    <property type="match status" value="1"/>
</dbReference>
<evidence type="ECO:0000256" key="6">
    <source>
        <dbReference type="NCBIfam" id="TIGR01798"/>
    </source>
</evidence>
<dbReference type="Proteomes" id="UP001501588">
    <property type="component" value="Unassembled WGS sequence"/>
</dbReference>
<evidence type="ECO:0000256" key="5">
    <source>
        <dbReference type="ARBA" id="ARBA00049288"/>
    </source>
</evidence>
<dbReference type="InterPro" id="IPR016143">
    <property type="entry name" value="Citrate_synth-like_sm_a-sub"/>
</dbReference>
<proteinExistence type="inferred from homology"/>
<protein>
    <recommendedName>
        <fullName evidence="6 7">Citrate synthase</fullName>
    </recommendedName>
</protein>
<evidence type="ECO:0000256" key="2">
    <source>
        <dbReference type="ARBA" id="ARBA00010566"/>
    </source>
</evidence>
<comment type="catalytic activity">
    <reaction evidence="5 8">
        <text>oxaloacetate + acetyl-CoA + H2O = citrate + CoA + H(+)</text>
        <dbReference type="Rhea" id="RHEA:16845"/>
        <dbReference type="ChEBI" id="CHEBI:15377"/>
        <dbReference type="ChEBI" id="CHEBI:15378"/>
        <dbReference type="ChEBI" id="CHEBI:16452"/>
        <dbReference type="ChEBI" id="CHEBI:16947"/>
        <dbReference type="ChEBI" id="CHEBI:57287"/>
        <dbReference type="ChEBI" id="CHEBI:57288"/>
        <dbReference type="EC" id="2.3.3.16"/>
    </reaction>
</comment>
<evidence type="ECO:0000256" key="4">
    <source>
        <dbReference type="ARBA" id="ARBA00022679"/>
    </source>
</evidence>
<dbReference type="Gene3D" id="2.20.28.60">
    <property type="match status" value="1"/>
</dbReference>
<dbReference type="PROSITE" id="PS00480">
    <property type="entry name" value="CITRATE_SYNTHASE"/>
    <property type="match status" value="1"/>
</dbReference>
<dbReference type="CDD" id="cd06114">
    <property type="entry name" value="EcCS_like"/>
    <property type="match status" value="1"/>
</dbReference>
<name>A0ABP3PW69_9PROT</name>
<comment type="similarity">
    <text evidence="2 7 9">Belongs to the citrate synthase family.</text>
</comment>